<proteinExistence type="predicted"/>
<dbReference type="EMBL" id="BRYA01000230">
    <property type="protein sequence ID" value="GMI44866.1"/>
    <property type="molecule type" value="Genomic_DNA"/>
</dbReference>
<sequence>MARRRNSYPSNRLESARDYLFQFLDWLGDLSVPAFAFLLISVTFVSHWIVNQYGSPVAVVPNILTIAWRQVKTATSYFSGSAAPSSSLDGPYRHPMSRTSSLDHVPTAPSPSHPSSSPTSSSSPSPPSPRSSYGHGRLPGRNFPVDLPLTTGVELSLRLSGIKDTFDELWGGYTTAVNVISDDDAASSASFFKPRMRTWYETSGKTPLYSWVQKKANSKSDPKRYILRFFNVNYNLQFDERVWDEEKGGWSKGGKKGAVGGVWREWISEDDAIVEGLEAHGNDSTGGRVLTSSGSYFRADYEGGPSCYVTPLPPTVSSYPTEFLVVTLPPSSSSSYYTVFEVGLDKWAFTSEEAVFNLVHASPGVHLSRCYVFESGGGAAIDSDEALSDFELPVYISDQVKITIQSPSYYQSTVSPSDIVTRKVSPWMNVVGDRLGSSEEGEHHYFGSVTSIGKAMVRCGFTSMTTHAMYNGVETTVERMSSKEGEKGSGKLQGICGKYNEIGRREKELHEGGGRGGEENDHADVLDAVVVGIEQDGWILPTGSWGGGSAYVDATKLVNLGEEWLGGAKSTSDSGMEKIVAIQQGLGENTKHQFGAKFGQIIGPEVGATIHGGGVKGVGIPVFYYFPFLTGRELLAVSPPTFKGGIGLQMVVTLPECEGSVAQISKSQDKDTGQDRASNKPARSRDATVDLKPNSCGGVSGDKVVNLSTDRGKVILYNVPSGVTGVRFRLVDGTGEPLLVKARFFGQIGFKWTDILAQTHFNFKNTTSGGDFSVPKGRNAPKEKGGKGSIFELLKEGVSLASLELLIAKEPERAREKDGKGRSVVQAARELGREDVVEFFIEEGLEE</sequence>
<name>A0A9W7GF49_9STRA</name>
<evidence type="ECO:0000313" key="3">
    <source>
        <dbReference type="Proteomes" id="UP001165065"/>
    </source>
</evidence>
<keyword evidence="3" id="KW-1185">Reference proteome</keyword>
<feature type="compositionally biased region" description="Low complexity" evidence="1">
    <location>
        <begin position="113"/>
        <end position="123"/>
    </location>
</feature>
<evidence type="ECO:0000256" key="1">
    <source>
        <dbReference type="SAM" id="MobiDB-lite"/>
    </source>
</evidence>
<dbReference type="OrthoDB" id="206895at2759"/>
<accession>A0A9W7GF49</accession>
<feature type="compositionally biased region" description="Basic and acidic residues" evidence="1">
    <location>
        <begin position="667"/>
        <end position="689"/>
    </location>
</feature>
<dbReference type="Proteomes" id="UP001165065">
    <property type="component" value="Unassembled WGS sequence"/>
</dbReference>
<dbReference type="AlphaFoldDB" id="A0A9W7GF49"/>
<protein>
    <submittedName>
        <fullName evidence="2">Uncharacterized protein</fullName>
    </submittedName>
</protein>
<feature type="region of interest" description="Disordered" evidence="1">
    <location>
        <begin position="79"/>
        <end position="137"/>
    </location>
</feature>
<feature type="region of interest" description="Disordered" evidence="1">
    <location>
        <begin position="663"/>
        <end position="695"/>
    </location>
</feature>
<gene>
    <name evidence="2" type="ORF">TrCOL_g12701</name>
</gene>
<reference evidence="3" key="1">
    <citation type="journal article" date="2023" name="Commun. Biol.">
        <title>Genome analysis of Parmales, the sister group of diatoms, reveals the evolutionary specialization of diatoms from phago-mixotrophs to photoautotrophs.</title>
        <authorList>
            <person name="Ban H."/>
            <person name="Sato S."/>
            <person name="Yoshikawa S."/>
            <person name="Yamada K."/>
            <person name="Nakamura Y."/>
            <person name="Ichinomiya M."/>
            <person name="Sato N."/>
            <person name="Blanc-Mathieu R."/>
            <person name="Endo H."/>
            <person name="Kuwata A."/>
            <person name="Ogata H."/>
        </authorList>
    </citation>
    <scope>NUCLEOTIDE SEQUENCE [LARGE SCALE GENOMIC DNA]</scope>
</reference>
<organism evidence="2 3">
    <name type="scientific">Triparma columacea</name>
    <dbReference type="NCBI Taxonomy" id="722753"/>
    <lineage>
        <taxon>Eukaryota</taxon>
        <taxon>Sar</taxon>
        <taxon>Stramenopiles</taxon>
        <taxon>Ochrophyta</taxon>
        <taxon>Bolidophyceae</taxon>
        <taxon>Parmales</taxon>
        <taxon>Triparmaceae</taxon>
        <taxon>Triparma</taxon>
    </lineage>
</organism>
<comment type="caution">
    <text evidence="2">The sequence shown here is derived from an EMBL/GenBank/DDBJ whole genome shotgun (WGS) entry which is preliminary data.</text>
</comment>
<evidence type="ECO:0000313" key="2">
    <source>
        <dbReference type="EMBL" id="GMI44866.1"/>
    </source>
</evidence>